<sequence length="153" mass="15904">MRDLKSLTYADARSIVDAILRSAGSDGGKAVTVCVSDVFGEPLIVERTDGASGRTVAFAMAKARQAAITGQATANEAHELSPSGDWVAKAKDTHRKDGNLRTNNPGYVSLAGGFPVVTDGFVVGGVGVSGRAQLEDHSIAEVAVQHWVAALRN</sequence>
<name>A0A6J6NIT9_9ZZZZ</name>
<dbReference type="AlphaFoldDB" id="A0A6J6NIT9"/>
<dbReference type="InterPro" id="IPR038084">
    <property type="entry name" value="PduO/GlcC-like_sf"/>
</dbReference>
<dbReference type="Gene3D" id="3.30.450.150">
    <property type="entry name" value="Haem-degrading domain"/>
    <property type="match status" value="1"/>
</dbReference>
<dbReference type="PANTHER" id="PTHR34309:SF1">
    <property type="entry name" value="PROTEIN GLCG"/>
    <property type="match status" value="1"/>
</dbReference>
<gene>
    <name evidence="1" type="ORF">UFOPK2399_00400</name>
</gene>
<accession>A0A6J6NIT9</accession>
<dbReference type="Pfam" id="PF03928">
    <property type="entry name" value="HbpS-like"/>
    <property type="match status" value="1"/>
</dbReference>
<dbReference type="SUPFAM" id="SSF143744">
    <property type="entry name" value="GlcG-like"/>
    <property type="match status" value="1"/>
</dbReference>
<dbReference type="EMBL" id="CAEZXP010000001">
    <property type="protein sequence ID" value="CAB4686621.1"/>
    <property type="molecule type" value="Genomic_DNA"/>
</dbReference>
<protein>
    <submittedName>
        <fullName evidence="1">Unannotated protein</fullName>
    </submittedName>
</protein>
<organism evidence="1">
    <name type="scientific">freshwater metagenome</name>
    <dbReference type="NCBI Taxonomy" id="449393"/>
    <lineage>
        <taxon>unclassified sequences</taxon>
        <taxon>metagenomes</taxon>
        <taxon>ecological metagenomes</taxon>
    </lineage>
</organism>
<proteinExistence type="predicted"/>
<dbReference type="InterPro" id="IPR052517">
    <property type="entry name" value="GlcG_carb_metab_protein"/>
</dbReference>
<evidence type="ECO:0000313" key="1">
    <source>
        <dbReference type="EMBL" id="CAB4686621.1"/>
    </source>
</evidence>
<dbReference type="PANTHER" id="PTHR34309">
    <property type="entry name" value="SLR1406 PROTEIN"/>
    <property type="match status" value="1"/>
</dbReference>
<dbReference type="InterPro" id="IPR005624">
    <property type="entry name" value="PduO/GlcC-like"/>
</dbReference>
<reference evidence="1" key="1">
    <citation type="submission" date="2020-05" db="EMBL/GenBank/DDBJ databases">
        <authorList>
            <person name="Chiriac C."/>
            <person name="Salcher M."/>
            <person name="Ghai R."/>
            <person name="Kavagutti S V."/>
        </authorList>
    </citation>
    <scope>NUCLEOTIDE SEQUENCE</scope>
</reference>